<dbReference type="Proteomes" id="UP000824005">
    <property type="component" value="Unassembled WGS sequence"/>
</dbReference>
<dbReference type="NCBIfam" id="TIGR00199">
    <property type="entry name" value="PncC_domain"/>
    <property type="match status" value="1"/>
</dbReference>
<protein>
    <submittedName>
        <fullName evidence="2">CinA family protein</fullName>
    </submittedName>
</protein>
<dbReference type="Gene3D" id="3.90.950.20">
    <property type="entry name" value="CinA-like"/>
    <property type="match status" value="1"/>
</dbReference>
<reference evidence="2" key="2">
    <citation type="submission" date="2021-04" db="EMBL/GenBank/DDBJ databases">
        <authorList>
            <person name="Gilroy R."/>
        </authorList>
    </citation>
    <scope>NUCLEOTIDE SEQUENCE</scope>
    <source>
        <strain evidence="2">ChiGjej1B1-98</strain>
    </source>
</reference>
<evidence type="ECO:0000259" key="1">
    <source>
        <dbReference type="Pfam" id="PF02464"/>
    </source>
</evidence>
<name>A0A9D1YTK0_9MICO</name>
<evidence type="ECO:0000313" key="2">
    <source>
        <dbReference type="EMBL" id="HIY65423.1"/>
    </source>
</evidence>
<gene>
    <name evidence="2" type="ORF">H9830_04010</name>
</gene>
<dbReference type="InterPro" id="IPR036653">
    <property type="entry name" value="CinA-like_C"/>
</dbReference>
<accession>A0A9D1YTK0</accession>
<organism evidence="2 3">
    <name type="scientific">Candidatus Agrococcus pullicola</name>
    <dbReference type="NCBI Taxonomy" id="2838429"/>
    <lineage>
        <taxon>Bacteria</taxon>
        <taxon>Bacillati</taxon>
        <taxon>Actinomycetota</taxon>
        <taxon>Actinomycetes</taxon>
        <taxon>Micrococcales</taxon>
        <taxon>Microbacteriaceae</taxon>
        <taxon>Agrococcus</taxon>
    </lineage>
</organism>
<dbReference type="EMBL" id="DXDC01000118">
    <property type="protein sequence ID" value="HIY65423.1"/>
    <property type="molecule type" value="Genomic_DNA"/>
</dbReference>
<dbReference type="Pfam" id="PF02464">
    <property type="entry name" value="CinA"/>
    <property type="match status" value="1"/>
</dbReference>
<evidence type="ECO:0000313" key="3">
    <source>
        <dbReference type="Proteomes" id="UP000824005"/>
    </source>
</evidence>
<dbReference type="InterPro" id="IPR008136">
    <property type="entry name" value="CinA_C"/>
</dbReference>
<proteinExistence type="predicted"/>
<dbReference type="SUPFAM" id="SSF142433">
    <property type="entry name" value="CinA-like"/>
    <property type="match status" value="1"/>
</dbReference>
<comment type="caution">
    <text evidence="2">The sequence shown here is derived from an EMBL/GenBank/DDBJ whole genome shotgun (WGS) entry which is preliminary data.</text>
</comment>
<dbReference type="AlphaFoldDB" id="A0A9D1YTK0"/>
<reference evidence="2" key="1">
    <citation type="journal article" date="2021" name="PeerJ">
        <title>Extensive microbial diversity within the chicken gut microbiome revealed by metagenomics and culture.</title>
        <authorList>
            <person name="Gilroy R."/>
            <person name="Ravi A."/>
            <person name="Getino M."/>
            <person name="Pursley I."/>
            <person name="Horton D.L."/>
            <person name="Alikhan N.F."/>
            <person name="Baker D."/>
            <person name="Gharbi K."/>
            <person name="Hall N."/>
            <person name="Watson M."/>
            <person name="Adriaenssens E.M."/>
            <person name="Foster-Nyarko E."/>
            <person name="Jarju S."/>
            <person name="Secka A."/>
            <person name="Antonio M."/>
            <person name="Oren A."/>
            <person name="Chaudhuri R.R."/>
            <person name="La Ragione R."/>
            <person name="Hildebrand F."/>
            <person name="Pallen M.J."/>
        </authorList>
    </citation>
    <scope>NUCLEOTIDE SEQUENCE</scope>
    <source>
        <strain evidence="2">ChiGjej1B1-98</strain>
    </source>
</reference>
<feature type="domain" description="CinA C-terminal" evidence="1">
    <location>
        <begin position="6"/>
        <end position="162"/>
    </location>
</feature>
<sequence length="168" mass="17911">MTSTPKLAKRIVRDARRRGLTIAIAESLTGGKVASALIGVPRASTVVRLGVVAYATEMKRRVLNVDGELLDKQGSVHPKVAKQMARGVRKLAAIGRDSATIGVGTTGVAGPDVQDGHEVGTVFISVAFKGEATITRDYRFEGNRRSIRDAATHAALELIDEALSEYKD</sequence>